<evidence type="ECO:0000313" key="2">
    <source>
        <dbReference type="EMBL" id="SDG09207.1"/>
    </source>
</evidence>
<accession>A0A1G7REJ9</accession>
<organism evidence="2 3">
    <name type="scientific">Blastococcus aurantiacus</name>
    <dbReference type="NCBI Taxonomy" id="1550231"/>
    <lineage>
        <taxon>Bacteria</taxon>
        <taxon>Bacillati</taxon>
        <taxon>Actinomycetota</taxon>
        <taxon>Actinomycetes</taxon>
        <taxon>Geodermatophilales</taxon>
        <taxon>Geodermatophilaceae</taxon>
        <taxon>Blastococcus</taxon>
    </lineage>
</organism>
<feature type="region of interest" description="Disordered" evidence="1">
    <location>
        <begin position="1"/>
        <end position="62"/>
    </location>
</feature>
<gene>
    <name evidence="2" type="ORF">SAMN05660662_0296</name>
</gene>
<dbReference type="EMBL" id="FNBT01000011">
    <property type="protein sequence ID" value="SDG09207.1"/>
    <property type="molecule type" value="Genomic_DNA"/>
</dbReference>
<dbReference type="STRING" id="1550231.SAMN05660662_0296"/>
<sequence>MPDPRPDTDERAEPGGSPTHGQDDLIRKPVTPGTDDGPTAVPGAYEADDEERERGKAVKPGN</sequence>
<dbReference type="AlphaFoldDB" id="A0A1G7REJ9"/>
<evidence type="ECO:0000313" key="3">
    <source>
        <dbReference type="Proteomes" id="UP000199406"/>
    </source>
</evidence>
<evidence type="ECO:0000256" key="1">
    <source>
        <dbReference type="SAM" id="MobiDB-lite"/>
    </source>
</evidence>
<protein>
    <submittedName>
        <fullName evidence="2">Uncharacterized protein</fullName>
    </submittedName>
</protein>
<name>A0A1G7REJ9_9ACTN</name>
<dbReference type="RefSeq" id="WP_091771383.1">
    <property type="nucleotide sequence ID" value="NZ_FNBT01000011.1"/>
</dbReference>
<dbReference type="Proteomes" id="UP000199406">
    <property type="component" value="Unassembled WGS sequence"/>
</dbReference>
<proteinExistence type="predicted"/>
<dbReference type="OrthoDB" id="5196084at2"/>
<feature type="compositionally biased region" description="Basic and acidic residues" evidence="1">
    <location>
        <begin position="1"/>
        <end position="13"/>
    </location>
</feature>
<keyword evidence="3" id="KW-1185">Reference proteome</keyword>
<reference evidence="3" key="1">
    <citation type="submission" date="2016-10" db="EMBL/GenBank/DDBJ databases">
        <authorList>
            <person name="Varghese N."/>
            <person name="Submissions S."/>
        </authorList>
    </citation>
    <scope>NUCLEOTIDE SEQUENCE [LARGE SCALE GENOMIC DNA]</scope>
    <source>
        <strain evidence="3">DSM 44268</strain>
    </source>
</reference>